<gene>
    <name evidence="2" type="ORF">Fuma_01360</name>
</gene>
<keyword evidence="3" id="KW-1185">Reference proteome</keyword>
<dbReference type="AlphaFoldDB" id="A0A1P8WCK4"/>
<accession>A0A1P8WCK4</accession>
<name>A0A1P8WCK4_9PLAN</name>
<dbReference type="RefSeq" id="WP_077023477.1">
    <property type="nucleotide sequence ID" value="NZ_CP017641.1"/>
</dbReference>
<dbReference type="KEGG" id="fmr:Fuma_01360"/>
<proteinExistence type="predicted"/>
<keyword evidence="1" id="KW-0732">Signal</keyword>
<organism evidence="2 3">
    <name type="scientific">Fuerstiella marisgermanici</name>
    <dbReference type="NCBI Taxonomy" id="1891926"/>
    <lineage>
        <taxon>Bacteria</taxon>
        <taxon>Pseudomonadati</taxon>
        <taxon>Planctomycetota</taxon>
        <taxon>Planctomycetia</taxon>
        <taxon>Planctomycetales</taxon>
        <taxon>Planctomycetaceae</taxon>
        <taxon>Fuerstiella</taxon>
    </lineage>
</organism>
<dbReference type="EMBL" id="CP017641">
    <property type="protein sequence ID" value="APZ91769.1"/>
    <property type="molecule type" value="Genomic_DNA"/>
</dbReference>
<evidence type="ECO:0000256" key="1">
    <source>
        <dbReference type="SAM" id="SignalP"/>
    </source>
</evidence>
<evidence type="ECO:0000313" key="2">
    <source>
        <dbReference type="EMBL" id="APZ91769.1"/>
    </source>
</evidence>
<feature type="chain" id="PRO_5013021160" evidence="1">
    <location>
        <begin position="22"/>
        <end position="410"/>
    </location>
</feature>
<feature type="signal peptide" evidence="1">
    <location>
        <begin position="1"/>
        <end position="21"/>
    </location>
</feature>
<evidence type="ECO:0000313" key="3">
    <source>
        <dbReference type="Proteomes" id="UP000187735"/>
    </source>
</evidence>
<protein>
    <submittedName>
        <fullName evidence="2">Uncharacterized protein</fullName>
    </submittedName>
</protein>
<reference evidence="2 3" key="1">
    <citation type="journal article" date="2016" name="Front. Microbiol.">
        <title>Fuerstia marisgermanicae gen. nov., sp. nov., an Unusual Member of the Phylum Planctomycetes from the German Wadden Sea.</title>
        <authorList>
            <person name="Kohn T."/>
            <person name="Heuer A."/>
            <person name="Jogler M."/>
            <person name="Vollmers J."/>
            <person name="Boedeker C."/>
            <person name="Bunk B."/>
            <person name="Rast P."/>
            <person name="Borchert D."/>
            <person name="Glockner I."/>
            <person name="Freese H.M."/>
            <person name="Klenk H.P."/>
            <person name="Overmann J."/>
            <person name="Kaster A.K."/>
            <person name="Rohde M."/>
            <person name="Wiegand S."/>
            <person name="Jogler C."/>
        </authorList>
    </citation>
    <scope>NUCLEOTIDE SEQUENCE [LARGE SCALE GENOMIC DNA]</scope>
    <source>
        <strain evidence="2 3">NH11</strain>
    </source>
</reference>
<dbReference type="Proteomes" id="UP000187735">
    <property type="component" value="Chromosome"/>
</dbReference>
<sequence precursor="true">MRQVLCCWVAVLLLAPSLSVAQTNDGNTYPWCPPQVNRLYAMYKEGHPLATDVKTQTVGNNKQQFAVVDWPIPPFPQSPQPKTLLRYRVLDGSYYWWFDDRWTRVAAEPAVLERSGIIYGIGTVEEVSRGVALIDVGDVHTLKPVAPFSQVAVFRLTQSRYSPIGVLSIAETYATYSRTKRSATVTPEPGDVVMFVRELSQMKSVNEHRDAFLRRQLLKTSTSSSYSNFRRYEIAKALRDYQQHYRRWETSKARVVGFLNGESFEEGGEREIQDLLNWVDVIREDFREGRNSLPAAGPAWNDTMQVLMGPTAHSQHQAAQVVADDNNLGLESAGRTPGDIRRAVRLRFFDNTPEQQNVLSYLIATIIEASPASPEVWLRQRLLESQFPQMADEEAVQDKVRLVVQELTEF</sequence>